<dbReference type="AlphaFoldDB" id="A0A9Q0FFQ9"/>
<proteinExistence type="predicted"/>
<organism evidence="2 3">
    <name type="scientific">Turnera subulata</name>
    <dbReference type="NCBI Taxonomy" id="218843"/>
    <lineage>
        <taxon>Eukaryota</taxon>
        <taxon>Viridiplantae</taxon>
        <taxon>Streptophyta</taxon>
        <taxon>Embryophyta</taxon>
        <taxon>Tracheophyta</taxon>
        <taxon>Spermatophyta</taxon>
        <taxon>Magnoliopsida</taxon>
        <taxon>eudicotyledons</taxon>
        <taxon>Gunneridae</taxon>
        <taxon>Pentapetalae</taxon>
        <taxon>rosids</taxon>
        <taxon>fabids</taxon>
        <taxon>Malpighiales</taxon>
        <taxon>Passifloraceae</taxon>
        <taxon>Turnera</taxon>
    </lineage>
</organism>
<evidence type="ECO:0000259" key="1">
    <source>
        <dbReference type="Pfam" id="PF00557"/>
    </source>
</evidence>
<gene>
    <name evidence="2" type="ORF">Tsubulata_025452</name>
</gene>
<dbReference type="Pfam" id="PF00557">
    <property type="entry name" value="Peptidase_M24"/>
    <property type="match status" value="1"/>
</dbReference>
<dbReference type="OrthoDB" id="3209743at2759"/>
<protein>
    <recommendedName>
        <fullName evidence="1">Peptidase M24 domain-containing protein</fullName>
    </recommendedName>
</protein>
<dbReference type="InterPro" id="IPR036005">
    <property type="entry name" value="Creatinase/aminopeptidase-like"/>
</dbReference>
<comment type="caution">
    <text evidence="2">The sequence shown here is derived from an EMBL/GenBank/DDBJ whole genome shotgun (WGS) entry which is preliminary data.</text>
</comment>
<dbReference type="GO" id="GO:0005829">
    <property type="term" value="C:cytosol"/>
    <property type="evidence" value="ECO:0007669"/>
    <property type="project" value="TreeGrafter"/>
</dbReference>
<reference evidence="2" key="1">
    <citation type="submission" date="2022-02" db="EMBL/GenBank/DDBJ databases">
        <authorList>
            <person name="Henning P.M."/>
            <person name="McCubbin A.G."/>
            <person name="Shore J.S."/>
        </authorList>
    </citation>
    <scope>NUCLEOTIDE SEQUENCE</scope>
    <source>
        <strain evidence="2">F60SS</strain>
        <tissue evidence="2">Leaves</tissue>
    </source>
</reference>
<name>A0A9Q0FFQ9_9ROSI</name>
<evidence type="ECO:0000313" key="3">
    <source>
        <dbReference type="Proteomes" id="UP001141552"/>
    </source>
</evidence>
<dbReference type="Proteomes" id="UP001141552">
    <property type="component" value="Unassembled WGS sequence"/>
</dbReference>
<keyword evidence="3" id="KW-1185">Reference proteome</keyword>
<dbReference type="Gene3D" id="3.90.230.10">
    <property type="entry name" value="Creatinase/methionine aminopeptidase superfamily"/>
    <property type="match status" value="1"/>
</dbReference>
<dbReference type="GO" id="GO:0070006">
    <property type="term" value="F:metalloaminopeptidase activity"/>
    <property type="evidence" value="ECO:0007669"/>
    <property type="project" value="TreeGrafter"/>
</dbReference>
<dbReference type="EMBL" id="JAKUCV010005766">
    <property type="protein sequence ID" value="KAJ4829974.1"/>
    <property type="molecule type" value="Genomic_DNA"/>
</dbReference>
<dbReference type="PANTHER" id="PTHR43330:SF7">
    <property type="entry name" value="METHIONINE AMINOPEPTIDASE 1"/>
    <property type="match status" value="1"/>
</dbReference>
<evidence type="ECO:0000313" key="2">
    <source>
        <dbReference type="EMBL" id="KAJ4829974.1"/>
    </source>
</evidence>
<accession>A0A9Q0FFQ9</accession>
<feature type="domain" description="Peptidase M24" evidence="1">
    <location>
        <begin position="34"/>
        <end position="108"/>
    </location>
</feature>
<reference evidence="2" key="2">
    <citation type="journal article" date="2023" name="Plants (Basel)">
        <title>Annotation of the Turnera subulata (Passifloraceae) Draft Genome Reveals the S-Locus Evolved after the Divergence of Turneroideae from Passifloroideae in a Stepwise Manner.</title>
        <authorList>
            <person name="Henning P.M."/>
            <person name="Roalson E.H."/>
            <person name="Mir W."/>
            <person name="McCubbin A.G."/>
            <person name="Shore J.S."/>
        </authorList>
    </citation>
    <scope>NUCLEOTIDE SEQUENCE</scope>
    <source>
        <strain evidence="2">F60SS</strain>
    </source>
</reference>
<sequence>MWMKHLATLGPQYVRVLREGNINWNFFSFVLLCLVKPGVRFREVGEVINRHASSCGLSVVRQIIAWHGTGELFHCAPDILHYGKNKAVGVMKAGQTFTIEPMINAGGWSCDAAEIYISEGRPFVRICHVLPDEVLVRCLLDKDNEFSMEVDNKNFVLN</sequence>
<dbReference type="SUPFAM" id="SSF55920">
    <property type="entry name" value="Creatinase/aminopeptidase"/>
    <property type="match status" value="1"/>
</dbReference>
<dbReference type="InterPro" id="IPR000994">
    <property type="entry name" value="Pept_M24"/>
</dbReference>
<dbReference type="PANTHER" id="PTHR43330">
    <property type="entry name" value="METHIONINE AMINOPEPTIDASE"/>
    <property type="match status" value="1"/>
</dbReference>